<reference evidence="2 3" key="1">
    <citation type="submission" date="2020-03" db="EMBL/GenBank/DDBJ databases">
        <title>Whole genome shotgun sequence of Phytohabitans flavus NBRC 107702.</title>
        <authorList>
            <person name="Komaki H."/>
            <person name="Tamura T."/>
        </authorList>
    </citation>
    <scope>NUCLEOTIDE SEQUENCE [LARGE SCALE GENOMIC DNA]</scope>
    <source>
        <strain evidence="2 3">NBRC 107702</strain>
    </source>
</reference>
<feature type="chain" id="PRO_5026220575" description="BON domain-containing protein" evidence="1">
    <location>
        <begin position="24"/>
        <end position="118"/>
    </location>
</feature>
<evidence type="ECO:0000313" key="2">
    <source>
        <dbReference type="EMBL" id="BCB74792.1"/>
    </source>
</evidence>
<gene>
    <name evidence="2" type="ORF">Pflav_012020</name>
</gene>
<reference evidence="2 3" key="2">
    <citation type="submission" date="2020-03" db="EMBL/GenBank/DDBJ databases">
        <authorList>
            <person name="Ichikawa N."/>
            <person name="Kimura A."/>
            <person name="Kitahashi Y."/>
            <person name="Uohara A."/>
        </authorList>
    </citation>
    <scope>NUCLEOTIDE SEQUENCE [LARGE SCALE GENOMIC DNA]</scope>
    <source>
        <strain evidence="2 3">NBRC 107702</strain>
    </source>
</reference>
<protein>
    <recommendedName>
        <fullName evidence="4">BON domain-containing protein</fullName>
    </recommendedName>
</protein>
<name>A0A6F8XLU8_9ACTN</name>
<dbReference type="PROSITE" id="PS51257">
    <property type="entry name" value="PROKAR_LIPOPROTEIN"/>
    <property type="match status" value="1"/>
</dbReference>
<proteinExistence type="predicted"/>
<dbReference type="Proteomes" id="UP000502508">
    <property type="component" value="Chromosome"/>
</dbReference>
<evidence type="ECO:0000313" key="3">
    <source>
        <dbReference type="Proteomes" id="UP000502508"/>
    </source>
</evidence>
<evidence type="ECO:0008006" key="4">
    <source>
        <dbReference type="Google" id="ProtNLM"/>
    </source>
</evidence>
<accession>A0A6F8XLU8</accession>
<organism evidence="2 3">
    <name type="scientific">Phytohabitans flavus</name>
    <dbReference type="NCBI Taxonomy" id="1076124"/>
    <lineage>
        <taxon>Bacteria</taxon>
        <taxon>Bacillati</taxon>
        <taxon>Actinomycetota</taxon>
        <taxon>Actinomycetes</taxon>
        <taxon>Micromonosporales</taxon>
        <taxon>Micromonosporaceae</taxon>
    </lineage>
</organism>
<dbReference type="KEGG" id="pfla:Pflav_012020"/>
<evidence type="ECO:0000256" key="1">
    <source>
        <dbReference type="SAM" id="SignalP"/>
    </source>
</evidence>
<sequence>MVRRFIAGLVIGLSVTVALTACAGGGEEAPGSPAVTSEQPDGSSNAVELAVLKALDYDARAKAARYEPADDKVVVTVFAGGAQVPAAELKAYESAAEQASGGLDVVVEVSAADPPKEN</sequence>
<keyword evidence="3" id="KW-1185">Reference proteome</keyword>
<dbReference type="AlphaFoldDB" id="A0A6F8XLU8"/>
<feature type="signal peptide" evidence="1">
    <location>
        <begin position="1"/>
        <end position="23"/>
    </location>
</feature>
<keyword evidence="1" id="KW-0732">Signal</keyword>
<dbReference type="EMBL" id="AP022870">
    <property type="protein sequence ID" value="BCB74792.1"/>
    <property type="molecule type" value="Genomic_DNA"/>
</dbReference>